<accession>A0A176S2M2</accession>
<gene>
    <name evidence="1" type="ORF">THIOM_001858</name>
</gene>
<dbReference type="EMBL" id="LUTY01001010">
    <property type="protein sequence ID" value="OAD22342.1"/>
    <property type="molecule type" value="Genomic_DNA"/>
</dbReference>
<keyword evidence="2" id="KW-1185">Reference proteome</keyword>
<proteinExistence type="predicted"/>
<evidence type="ECO:0000313" key="2">
    <source>
        <dbReference type="Proteomes" id="UP000076962"/>
    </source>
</evidence>
<name>A0A176S2M2_9GAMM</name>
<comment type="caution">
    <text evidence="1">The sequence shown here is derived from an EMBL/GenBank/DDBJ whole genome shotgun (WGS) entry which is preliminary data.</text>
</comment>
<dbReference type="Proteomes" id="UP000076962">
    <property type="component" value="Unassembled WGS sequence"/>
</dbReference>
<reference evidence="1 2" key="1">
    <citation type="submission" date="2016-05" db="EMBL/GenBank/DDBJ databases">
        <title>Single-cell genome of chain-forming Candidatus Thiomargarita nelsonii and comparison to other large sulfur-oxidizing bacteria.</title>
        <authorList>
            <person name="Winkel M."/>
            <person name="Salman V."/>
            <person name="Woyke T."/>
            <person name="Schulz-Vogt H."/>
            <person name="Richter M."/>
            <person name="Flood B."/>
            <person name="Bailey J."/>
            <person name="Amann R."/>
            <person name="Mussmann M."/>
        </authorList>
    </citation>
    <scope>NUCLEOTIDE SEQUENCE [LARGE SCALE GENOMIC DNA]</scope>
    <source>
        <strain evidence="1 2">THI036</strain>
    </source>
</reference>
<dbReference type="AlphaFoldDB" id="A0A176S2M2"/>
<evidence type="ECO:0000313" key="1">
    <source>
        <dbReference type="EMBL" id="OAD22342.1"/>
    </source>
</evidence>
<sequence length="65" mass="7519">MFYALLQSFISQEIEGDELYTKVKKNVPVEEGYGFPIVLMERSSRFIWGLECGKKESFFSNDANT</sequence>
<protein>
    <submittedName>
        <fullName evidence="1">Uncharacterized protein</fullName>
    </submittedName>
</protein>
<organism evidence="1 2">
    <name type="scientific">Candidatus Thiomargarita nelsonii</name>
    <dbReference type="NCBI Taxonomy" id="1003181"/>
    <lineage>
        <taxon>Bacteria</taxon>
        <taxon>Pseudomonadati</taxon>
        <taxon>Pseudomonadota</taxon>
        <taxon>Gammaproteobacteria</taxon>
        <taxon>Thiotrichales</taxon>
        <taxon>Thiotrichaceae</taxon>
        <taxon>Thiomargarita</taxon>
    </lineage>
</organism>